<dbReference type="AlphaFoldDB" id="A0A5B7JHL8"/>
<keyword evidence="4" id="KW-1185">Reference proteome</keyword>
<comment type="caution">
    <text evidence="3">The sequence shown here is derived from an EMBL/GenBank/DDBJ whole genome shotgun (WGS) entry which is preliminary data.</text>
</comment>
<feature type="signal peptide" evidence="2">
    <location>
        <begin position="1"/>
        <end position="32"/>
    </location>
</feature>
<proteinExistence type="predicted"/>
<evidence type="ECO:0000256" key="1">
    <source>
        <dbReference type="SAM" id="MobiDB-lite"/>
    </source>
</evidence>
<feature type="region of interest" description="Disordered" evidence="1">
    <location>
        <begin position="80"/>
        <end position="102"/>
    </location>
</feature>
<feature type="chain" id="PRO_5022695288" description="Secreted protein" evidence="2">
    <location>
        <begin position="33"/>
        <end position="102"/>
    </location>
</feature>
<evidence type="ECO:0008006" key="5">
    <source>
        <dbReference type="Google" id="ProtNLM"/>
    </source>
</evidence>
<evidence type="ECO:0000313" key="3">
    <source>
        <dbReference type="EMBL" id="MPC96230.1"/>
    </source>
</evidence>
<name>A0A5B7JHL8_PORTR</name>
<accession>A0A5B7JHL8</accession>
<evidence type="ECO:0000256" key="2">
    <source>
        <dbReference type="SAM" id="SignalP"/>
    </source>
</evidence>
<gene>
    <name evidence="3" type="ORF">E2C01_091475</name>
</gene>
<organism evidence="3 4">
    <name type="scientific">Portunus trituberculatus</name>
    <name type="common">Swimming crab</name>
    <name type="synonym">Neptunus trituberculatus</name>
    <dbReference type="NCBI Taxonomy" id="210409"/>
    <lineage>
        <taxon>Eukaryota</taxon>
        <taxon>Metazoa</taxon>
        <taxon>Ecdysozoa</taxon>
        <taxon>Arthropoda</taxon>
        <taxon>Crustacea</taxon>
        <taxon>Multicrustacea</taxon>
        <taxon>Malacostraca</taxon>
        <taxon>Eumalacostraca</taxon>
        <taxon>Eucarida</taxon>
        <taxon>Decapoda</taxon>
        <taxon>Pleocyemata</taxon>
        <taxon>Brachyura</taxon>
        <taxon>Eubrachyura</taxon>
        <taxon>Portunoidea</taxon>
        <taxon>Portunidae</taxon>
        <taxon>Portuninae</taxon>
        <taxon>Portunus</taxon>
    </lineage>
</organism>
<dbReference type="EMBL" id="VSRR010105125">
    <property type="protein sequence ID" value="MPC96230.1"/>
    <property type="molecule type" value="Genomic_DNA"/>
</dbReference>
<reference evidence="3 4" key="1">
    <citation type="submission" date="2019-05" db="EMBL/GenBank/DDBJ databases">
        <title>Another draft genome of Portunus trituberculatus and its Hox gene families provides insights of decapod evolution.</title>
        <authorList>
            <person name="Jeong J.-H."/>
            <person name="Song I."/>
            <person name="Kim S."/>
            <person name="Choi T."/>
            <person name="Kim D."/>
            <person name="Ryu S."/>
            <person name="Kim W."/>
        </authorList>
    </citation>
    <scope>NUCLEOTIDE SEQUENCE [LARGE SCALE GENOMIC DNA]</scope>
    <source>
        <tissue evidence="3">Muscle</tissue>
    </source>
</reference>
<protein>
    <recommendedName>
        <fullName evidence="5">Secreted protein</fullName>
    </recommendedName>
</protein>
<sequence>MTAAKGPSTQPRLLQDWFLWSLARMLVLPTACQPHSRQGGCWCLCRGLPNRTTYCSCVVAVAAFPFSCIASSYIVRRGCQRPGSQGAVGGREGGRHQKQVAA</sequence>
<keyword evidence="2" id="KW-0732">Signal</keyword>
<evidence type="ECO:0000313" key="4">
    <source>
        <dbReference type="Proteomes" id="UP000324222"/>
    </source>
</evidence>
<dbReference type="Proteomes" id="UP000324222">
    <property type="component" value="Unassembled WGS sequence"/>
</dbReference>